<protein>
    <submittedName>
        <fullName evidence="2">Uncharacterized protein</fullName>
    </submittedName>
</protein>
<evidence type="ECO:0000313" key="3">
    <source>
        <dbReference type="Proteomes" id="UP000031443"/>
    </source>
</evidence>
<feature type="region of interest" description="Disordered" evidence="1">
    <location>
        <begin position="252"/>
        <end position="271"/>
    </location>
</feature>
<dbReference type="AlphaFoldDB" id="M7CBI4"/>
<feature type="compositionally biased region" description="Polar residues" evidence="1">
    <location>
        <begin position="30"/>
        <end position="40"/>
    </location>
</feature>
<evidence type="ECO:0000256" key="1">
    <source>
        <dbReference type="SAM" id="MobiDB-lite"/>
    </source>
</evidence>
<name>M7CBI4_CHEMY</name>
<sequence>MEPALTPTPACHSELAPGTAVSVRGDLPEPSTSWHRSPSTGHKKAKKLPSSQWHRGKPRAEARPMSDSPQSPLASRPPTHIERSSPGTSDQASPAVRMPSTQEALQAARDIMSMPVPGVPPMSVLRSRGKPPLGSPQSPPARYWSQSREHSRRRSPPVTVQGKVHVDHPRLPPDCLVGCHPTETLGTAPLQGVSTYGTETDIARGPRVRGVTAAGHSLDVDAVPAQNPTPRPCQGIASAAPGVDPQHLAIVGPPIGADRRAAATDGTSPPR</sequence>
<dbReference type="Proteomes" id="UP000031443">
    <property type="component" value="Unassembled WGS sequence"/>
</dbReference>
<feature type="region of interest" description="Disordered" evidence="1">
    <location>
        <begin position="1"/>
        <end position="171"/>
    </location>
</feature>
<feature type="compositionally biased region" description="Low complexity" evidence="1">
    <location>
        <begin position="112"/>
        <end position="124"/>
    </location>
</feature>
<dbReference type="EMBL" id="KB478633">
    <property type="protein sequence ID" value="EMP42063.1"/>
    <property type="molecule type" value="Genomic_DNA"/>
</dbReference>
<reference evidence="3" key="1">
    <citation type="journal article" date="2013" name="Nat. Genet.">
        <title>The draft genomes of soft-shell turtle and green sea turtle yield insights into the development and evolution of the turtle-specific body plan.</title>
        <authorList>
            <person name="Wang Z."/>
            <person name="Pascual-Anaya J."/>
            <person name="Zadissa A."/>
            <person name="Li W."/>
            <person name="Niimura Y."/>
            <person name="Huang Z."/>
            <person name="Li C."/>
            <person name="White S."/>
            <person name="Xiong Z."/>
            <person name="Fang D."/>
            <person name="Wang B."/>
            <person name="Ming Y."/>
            <person name="Chen Y."/>
            <person name="Zheng Y."/>
            <person name="Kuraku S."/>
            <person name="Pignatelli M."/>
            <person name="Herrero J."/>
            <person name="Beal K."/>
            <person name="Nozawa M."/>
            <person name="Li Q."/>
            <person name="Wang J."/>
            <person name="Zhang H."/>
            <person name="Yu L."/>
            <person name="Shigenobu S."/>
            <person name="Wang J."/>
            <person name="Liu J."/>
            <person name="Flicek P."/>
            <person name="Searle S."/>
            <person name="Wang J."/>
            <person name="Kuratani S."/>
            <person name="Yin Y."/>
            <person name="Aken B."/>
            <person name="Zhang G."/>
            <person name="Irie N."/>
        </authorList>
    </citation>
    <scope>NUCLEOTIDE SEQUENCE [LARGE SCALE GENOMIC DNA]</scope>
</reference>
<proteinExistence type="predicted"/>
<accession>M7CBI4</accession>
<organism evidence="2 3">
    <name type="scientific">Chelonia mydas</name>
    <name type="common">Green sea-turtle</name>
    <name type="synonym">Chelonia agassizi</name>
    <dbReference type="NCBI Taxonomy" id="8469"/>
    <lineage>
        <taxon>Eukaryota</taxon>
        <taxon>Metazoa</taxon>
        <taxon>Chordata</taxon>
        <taxon>Craniata</taxon>
        <taxon>Vertebrata</taxon>
        <taxon>Euteleostomi</taxon>
        <taxon>Archelosauria</taxon>
        <taxon>Testudinata</taxon>
        <taxon>Testudines</taxon>
        <taxon>Cryptodira</taxon>
        <taxon>Durocryptodira</taxon>
        <taxon>Americhelydia</taxon>
        <taxon>Chelonioidea</taxon>
        <taxon>Cheloniidae</taxon>
        <taxon>Chelonia</taxon>
    </lineage>
</organism>
<evidence type="ECO:0000313" key="2">
    <source>
        <dbReference type="EMBL" id="EMP42063.1"/>
    </source>
</evidence>
<keyword evidence="3" id="KW-1185">Reference proteome</keyword>
<gene>
    <name evidence="2" type="ORF">UY3_00653</name>
</gene>